<evidence type="ECO:0000313" key="3">
    <source>
        <dbReference type="Proteomes" id="UP000250241"/>
    </source>
</evidence>
<organism evidence="2 3">
    <name type="scientific">Rothia aeria</name>
    <dbReference type="NCBI Taxonomy" id="172042"/>
    <lineage>
        <taxon>Bacteria</taxon>
        <taxon>Bacillati</taxon>
        <taxon>Actinomycetota</taxon>
        <taxon>Actinomycetes</taxon>
        <taxon>Micrococcales</taxon>
        <taxon>Micrococcaceae</taxon>
        <taxon>Rothia</taxon>
    </lineage>
</organism>
<accession>A0A2Z5R156</accession>
<feature type="compositionally biased region" description="Polar residues" evidence="1">
    <location>
        <begin position="1"/>
        <end position="10"/>
    </location>
</feature>
<keyword evidence="3" id="KW-1185">Reference proteome</keyword>
<dbReference type="RefSeq" id="WP_278044061.1">
    <property type="nucleotide sequence ID" value="NZ_JPVS01000006.1"/>
</dbReference>
<protein>
    <submittedName>
        <fullName evidence="2">Uncharacterized protein</fullName>
    </submittedName>
</protein>
<sequence length="40" mass="4318">MIYNGETTRTAAPKVPSGPSHPADRKPTTKAADEPPHPHR</sequence>
<evidence type="ECO:0000313" key="2">
    <source>
        <dbReference type="EMBL" id="BAV88221.1"/>
    </source>
</evidence>
<dbReference type="Proteomes" id="UP000250241">
    <property type="component" value="Chromosome"/>
</dbReference>
<feature type="compositionally biased region" description="Basic and acidic residues" evidence="1">
    <location>
        <begin position="22"/>
        <end position="40"/>
    </location>
</feature>
<dbReference type="EMBL" id="AP017895">
    <property type="protein sequence ID" value="BAV88221.1"/>
    <property type="molecule type" value="Genomic_DNA"/>
</dbReference>
<reference evidence="2 3" key="1">
    <citation type="submission" date="2016-10" db="EMBL/GenBank/DDBJ databases">
        <title>Genome sequence of Rothia aeria strain JCM11412.</title>
        <authorList>
            <person name="Nambu T."/>
        </authorList>
    </citation>
    <scope>NUCLEOTIDE SEQUENCE [LARGE SCALE GENOMIC DNA]</scope>
    <source>
        <strain evidence="2 3">JCM 11412</strain>
    </source>
</reference>
<gene>
    <name evidence="2" type="ORF">RA11412_1922</name>
</gene>
<dbReference type="AlphaFoldDB" id="A0A2Z5R156"/>
<name>A0A2Z5R156_9MICC</name>
<proteinExistence type="predicted"/>
<dbReference type="KEGG" id="raj:RA11412_1922"/>
<feature type="region of interest" description="Disordered" evidence="1">
    <location>
        <begin position="1"/>
        <end position="40"/>
    </location>
</feature>
<evidence type="ECO:0000256" key="1">
    <source>
        <dbReference type="SAM" id="MobiDB-lite"/>
    </source>
</evidence>